<keyword evidence="6 10" id="KW-0812">Transmembrane</keyword>
<keyword evidence="7 10" id="KW-1133">Transmembrane helix</keyword>
<evidence type="ECO:0000313" key="12">
    <source>
        <dbReference type="EMBL" id="GAA0812742.1"/>
    </source>
</evidence>
<keyword evidence="5" id="KW-0997">Cell inner membrane</keyword>
<dbReference type="Pfam" id="PF07219">
    <property type="entry name" value="HemY_N"/>
    <property type="match status" value="1"/>
</dbReference>
<dbReference type="InterPro" id="IPR011990">
    <property type="entry name" value="TPR-like_helical_dom_sf"/>
</dbReference>
<keyword evidence="4" id="KW-1003">Cell membrane</keyword>
<name>A0ABP3WGG3_9GAMM</name>
<reference evidence="13" key="1">
    <citation type="journal article" date="2019" name="Int. J. Syst. Evol. Microbiol.">
        <title>The Global Catalogue of Microorganisms (GCM) 10K type strain sequencing project: providing services to taxonomists for standard genome sequencing and annotation.</title>
        <authorList>
            <consortium name="The Broad Institute Genomics Platform"/>
            <consortium name="The Broad Institute Genome Sequencing Center for Infectious Disease"/>
            <person name="Wu L."/>
            <person name="Ma J."/>
        </authorList>
    </citation>
    <scope>NUCLEOTIDE SEQUENCE [LARGE SCALE GENOMIC DNA]</scope>
    <source>
        <strain evidence="13">JCM 15608</strain>
    </source>
</reference>
<evidence type="ECO:0000256" key="1">
    <source>
        <dbReference type="ARBA" id="ARBA00002962"/>
    </source>
</evidence>
<evidence type="ECO:0000313" key="13">
    <source>
        <dbReference type="Proteomes" id="UP001500021"/>
    </source>
</evidence>
<comment type="caution">
    <text evidence="12">The sequence shown here is derived from an EMBL/GenBank/DDBJ whole genome shotgun (WGS) entry which is preliminary data.</text>
</comment>
<evidence type="ECO:0000256" key="4">
    <source>
        <dbReference type="ARBA" id="ARBA00022475"/>
    </source>
</evidence>
<accession>A0ABP3WGG3</accession>
<gene>
    <name evidence="12" type="ORF">GCM10009111_07110</name>
</gene>
<evidence type="ECO:0000256" key="2">
    <source>
        <dbReference type="ARBA" id="ARBA00004429"/>
    </source>
</evidence>
<dbReference type="InterPro" id="IPR010817">
    <property type="entry name" value="HemY_N"/>
</dbReference>
<evidence type="ECO:0000256" key="10">
    <source>
        <dbReference type="SAM" id="Phobius"/>
    </source>
</evidence>
<dbReference type="RefSeq" id="WP_343815075.1">
    <property type="nucleotide sequence ID" value="NZ_BAAAFA010000002.1"/>
</dbReference>
<evidence type="ECO:0000256" key="7">
    <source>
        <dbReference type="ARBA" id="ARBA00022989"/>
    </source>
</evidence>
<keyword evidence="9" id="KW-0627">Porphyrin biosynthesis</keyword>
<evidence type="ECO:0000256" key="9">
    <source>
        <dbReference type="ARBA" id="ARBA00023244"/>
    </source>
</evidence>
<evidence type="ECO:0000256" key="6">
    <source>
        <dbReference type="ARBA" id="ARBA00022692"/>
    </source>
</evidence>
<organism evidence="12 13">
    <name type="scientific">Colwellia asteriadis</name>
    <dbReference type="NCBI Taxonomy" id="517723"/>
    <lineage>
        <taxon>Bacteria</taxon>
        <taxon>Pseudomonadati</taxon>
        <taxon>Pseudomonadota</taxon>
        <taxon>Gammaproteobacteria</taxon>
        <taxon>Alteromonadales</taxon>
        <taxon>Colwelliaceae</taxon>
        <taxon>Colwellia</taxon>
    </lineage>
</organism>
<proteinExistence type="predicted"/>
<comment type="pathway">
    <text evidence="3">Porphyrin-containing compound metabolism; protoheme biosynthesis.</text>
</comment>
<keyword evidence="13" id="KW-1185">Reference proteome</keyword>
<dbReference type="Gene3D" id="1.25.40.10">
    <property type="entry name" value="Tetratricopeptide repeat domain"/>
    <property type="match status" value="1"/>
</dbReference>
<dbReference type="Proteomes" id="UP001500021">
    <property type="component" value="Unassembled WGS sequence"/>
</dbReference>
<feature type="transmembrane region" description="Helical" evidence="10">
    <location>
        <begin position="45"/>
        <end position="62"/>
    </location>
</feature>
<sequence>MIRLIIILLIVFGVIALSSFLIDDPGYVVVSIGGYIYEFTAYTPIFWLTLITVLGFITYKILHHGVAFSFSGWRKIAFAGQRRGIANFNKGLAAYVLEDYAQAEQLFSKSAAPSKRKQSAYLLAASAAEKQGLEDNTNHYLTLLEKEKMHLKELGLESVIVKIKLLMNQKKAEANAKARALIDEHHKLIGHDARLLSLEIDLCLTEQRFESAITHLNTAYKKKELTSQVVETWEKKAYYGWFKHSMSTKGQAQLESNWQQVSRKLKQHQSILFTYCQVLAEHNVITPLTKVLLPLLKKSPSAELLKQVRNFPIKQADELIVLAQKKLHGNIHSGKWLSYLGHLALHSGQYSMAEKALRSLIKLEEESYGVQYDKQDLAALAQALTAQEQYQAANEIWLKANKL</sequence>
<keyword evidence="8 10" id="KW-0472">Membrane</keyword>
<protein>
    <recommendedName>
        <fullName evidence="11">HemY N-terminal domain-containing protein</fullName>
    </recommendedName>
</protein>
<comment type="function">
    <text evidence="1">Involved in a late step of protoheme IX synthesis.</text>
</comment>
<dbReference type="SUPFAM" id="SSF48452">
    <property type="entry name" value="TPR-like"/>
    <property type="match status" value="1"/>
</dbReference>
<dbReference type="EMBL" id="BAAAFA010000002">
    <property type="protein sequence ID" value="GAA0812742.1"/>
    <property type="molecule type" value="Genomic_DNA"/>
</dbReference>
<comment type="subcellular location">
    <subcellularLocation>
        <location evidence="2">Cell inner membrane</location>
        <topology evidence="2">Multi-pass membrane protein</topology>
    </subcellularLocation>
</comment>
<evidence type="ECO:0000259" key="11">
    <source>
        <dbReference type="Pfam" id="PF07219"/>
    </source>
</evidence>
<evidence type="ECO:0000256" key="8">
    <source>
        <dbReference type="ARBA" id="ARBA00023136"/>
    </source>
</evidence>
<dbReference type="InterPro" id="IPR005254">
    <property type="entry name" value="Heme_biosyn_assoc_TPR_pro"/>
</dbReference>
<evidence type="ECO:0000256" key="3">
    <source>
        <dbReference type="ARBA" id="ARBA00004744"/>
    </source>
</evidence>
<evidence type="ECO:0000256" key="5">
    <source>
        <dbReference type="ARBA" id="ARBA00022519"/>
    </source>
</evidence>
<feature type="domain" description="HemY N-terminal" evidence="11">
    <location>
        <begin position="26"/>
        <end position="132"/>
    </location>
</feature>
<dbReference type="NCBIfam" id="TIGR00540">
    <property type="entry name" value="TPR_hemY_coli"/>
    <property type="match status" value="1"/>
</dbReference>